<comment type="caution">
    <text evidence="2">The sequence shown here is derived from an EMBL/GenBank/DDBJ whole genome shotgun (WGS) entry which is preliminary data.</text>
</comment>
<evidence type="ECO:0000313" key="2">
    <source>
        <dbReference type="EMBL" id="VCW98182.1"/>
    </source>
</evidence>
<proteinExistence type="predicted"/>
<evidence type="ECO:0000313" key="3">
    <source>
        <dbReference type="Proteomes" id="UP000269945"/>
    </source>
</evidence>
<keyword evidence="3" id="KW-1185">Reference proteome</keyword>
<gene>
    <name evidence="2" type="ORF">BN2614_LOCUS1</name>
</gene>
<reference evidence="2 3" key="1">
    <citation type="submission" date="2018-10" db="EMBL/GenBank/DDBJ databases">
        <authorList>
            <person name="Ekblom R."/>
            <person name="Jareborg N."/>
        </authorList>
    </citation>
    <scope>NUCLEOTIDE SEQUENCE [LARGE SCALE GENOMIC DNA]</scope>
    <source>
        <tissue evidence="2">Muscle</tissue>
    </source>
</reference>
<name>A0A9X9LX03_GULGU</name>
<organism evidence="2 3">
    <name type="scientific">Gulo gulo</name>
    <name type="common">Wolverine</name>
    <name type="synonym">Gluton</name>
    <dbReference type="NCBI Taxonomy" id="48420"/>
    <lineage>
        <taxon>Eukaryota</taxon>
        <taxon>Metazoa</taxon>
        <taxon>Chordata</taxon>
        <taxon>Craniata</taxon>
        <taxon>Vertebrata</taxon>
        <taxon>Euteleostomi</taxon>
        <taxon>Mammalia</taxon>
        <taxon>Eutheria</taxon>
        <taxon>Laurasiatheria</taxon>
        <taxon>Carnivora</taxon>
        <taxon>Caniformia</taxon>
        <taxon>Musteloidea</taxon>
        <taxon>Mustelidae</taxon>
        <taxon>Guloninae</taxon>
        <taxon>Gulo</taxon>
    </lineage>
</organism>
<dbReference type="Proteomes" id="UP000269945">
    <property type="component" value="Unassembled WGS sequence"/>
</dbReference>
<dbReference type="EMBL" id="CYRY02024670">
    <property type="protein sequence ID" value="VCW98182.1"/>
    <property type="molecule type" value="Genomic_DNA"/>
</dbReference>
<dbReference type="AlphaFoldDB" id="A0A9X9LX03"/>
<accession>A0A9X9LX03</accession>
<feature type="compositionally biased region" description="Low complexity" evidence="1">
    <location>
        <begin position="10"/>
        <end position="20"/>
    </location>
</feature>
<evidence type="ECO:0000256" key="1">
    <source>
        <dbReference type="SAM" id="MobiDB-lite"/>
    </source>
</evidence>
<protein>
    <submittedName>
        <fullName evidence="2">Uncharacterized protein</fullName>
    </submittedName>
</protein>
<sequence length="95" mass="10127">VPVAPGGAGARSSAATAPRGLARPLLPRCREPVMPSAVELLPRPPQLEAPRPPREPRTPTSAPRAQLLSRARTCQPKWRAARSPGGDRSRSALLR</sequence>
<feature type="region of interest" description="Disordered" evidence="1">
    <location>
        <begin position="1"/>
        <end position="95"/>
    </location>
</feature>
<feature type="compositionally biased region" description="Basic and acidic residues" evidence="1">
    <location>
        <begin position="85"/>
        <end position="95"/>
    </location>
</feature>
<feature type="non-terminal residue" evidence="2">
    <location>
        <position position="1"/>
    </location>
</feature>